<dbReference type="GO" id="GO:0006629">
    <property type="term" value="P:lipid metabolic process"/>
    <property type="evidence" value="ECO:0007669"/>
    <property type="project" value="InterPro"/>
</dbReference>
<evidence type="ECO:0000313" key="3">
    <source>
        <dbReference type="Proteomes" id="UP000050969"/>
    </source>
</evidence>
<dbReference type="InterPro" id="IPR017946">
    <property type="entry name" value="PLC-like_Pdiesterase_TIM-brl"/>
</dbReference>
<keyword evidence="3" id="KW-1185">Reference proteome</keyword>
<evidence type="ECO:0000313" key="2">
    <source>
        <dbReference type="EMBL" id="KRO17941.1"/>
    </source>
</evidence>
<dbReference type="GO" id="GO:0008081">
    <property type="term" value="F:phosphoric diester hydrolase activity"/>
    <property type="evidence" value="ECO:0007669"/>
    <property type="project" value="InterPro"/>
</dbReference>
<dbReference type="InterPro" id="IPR030395">
    <property type="entry name" value="GP_PDE_dom"/>
</dbReference>
<evidence type="ECO:0000259" key="1">
    <source>
        <dbReference type="PROSITE" id="PS51704"/>
    </source>
</evidence>
<protein>
    <submittedName>
        <fullName evidence="2">Glycerophosphoryl diester phosphodiesterase</fullName>
    </submittedName>
</protein>
<dbReference type="CDD" id="cd08556">
    <property type="entry name" value="GDPD"/>
    <property type="match status" value="1"/>
</dbReference>
<organism evidence="2 3">
    <name type="scientific">Lacticaseibacillus saniviri JCM 17471 = DSM 24301</name>
    <dbReference type="NCBI Taxonomy" id="1293598"/>
    <lineage>
        <taxon>Bacteria</taxon>
        <taxon>Bacillati</taxon>
        <taxon>Bacillota</taxon>
        <taxon>Bacilli</taxon>
        <taxon>Lactobacillales</taxon>
        <taxon>Lactobacillaceae</taxon>
        <taxon>Lacticaseibacillus</taxon>
    </lineage>
</organism>
<reference evidence="2 3" key="1">
    <citation type="journal article" date="2015" name="Genome Announc.">
        <title>Expanding the biotechnology potential of lactobacilli through comparative genomics of 213 strains and associated genera.</title>
        <authorList>
            <person name="Sun Z."/>
            <person name="Harris H.M."/>
            <person name="McCann A."/>
            <person name="Guo C."/>
            <person name="Argimon S."/>
            <person name="Zhang W."/>
            <person name="Yang X."/>
            <person name="Jeffery I.B."/>
            <person name="Cooney J.C."/>
            <person name="Kagawa T.F."/>
            <person name="Liu W."/>
            <person name="Song Y."/>
            <person name="Salvetti E."/>
            <person name="Wrobel A."/>
            <person name="Rasinkangas P."/>
            <person name="Parkhill J."/>
            <person name="Rea M.C."/>
            <person name="O'Sullivan O."/>
            <person name="Ritari J."/>
            <person name="Douillard F.P."/>
            <person name="Paul Ross R."/>
            <person name="Yang R."/>
            <person name="Briner A.E."/>
            <person name="Felis G.E."/>
            <person name="de Vos W.M."/>
            <person name="Barrangou R."/>
            <person name="Klaenhammer T.R."/>
            <person name="Caufield P.W."/>
            <person name="Cui Y."/>
            <person name="Zhang H."/>
            <person name="O'Toole P.W."/>
        </authorList>
    </citation>
    <scope>NUCLEOTIDE SEQUENCE [LARGE SCALE GENOMIC DNA]</scope>
    <source>
        <strain evidence="2 3">DSM 24301</strain>
    </source>
</reference>
<dbReference type="PANTHER" id="PTHR46211">
    <property type="entry name" value="GLYCEROPHOSPHORYL DIESTER PHOSPHODIESTERASE"/>
    <property type="match status" value="1"/>
</dbReference>
<dbReference type="SUPFAM" id="SSF51695">
    <property type="entry name" value="PLC-like phosphodiesterases"/>
    <property type="match status" value="1"/>
</dbReference>
<dbReference type="Proteomes" id="UP000050969">
    <property type="component" value="Unassembled WGS sequence"/>
</dbReference>
<dbReference type="Pfam" id="PF03009">
    <property type="entry name" value="GDPD"/>
    <property type="match status" value="1"/>
</dbReference>
<comment type="caution">
    <text evidence="2">The sequence shown here is derived from an EMBL/GenBank/DDBJ whole genome shotgun (WGS) entry which is preliminary data.</text>
</comment>
<sequence length="435" mass="48926">MHRLFQLTFLVSAFLLLSGFTVIGHRGDPTVYPEETFQSFDSAFAQGANYVELDVHETSDGQIVVQHDNNLVRMTGVNRLISSSTLAQVQQAKTKNGEAVHSLADVFAHYQHTNAKILIETKIAKGEPHPDLEAKIAALINQYHYQNRVMFHSFSLSSLKRLQKVLPNVPRILIVGSLKRITFDSFKYVDGINISSDLITPDLVSQLHYIGKKVYIWDEMNENRVLWNWLVNLNIDGVVTNYPGLGHEFQSLKANAVSENVNSLASNTSNNALPIYMNPYQPAVRKRTLAPNAVVDVTKRVRLNQAVYYQIGQNAFVPAETINVVPQAGWAHLFLNHRIIIKTEALQLRLVDDPLQPSPTATQLTNGTIATVTAARYYNNQLWLRVESGWLPASEAQVLPPETDNQLWFYQYSQIPQQLKPVIHLPNNTAPLVSN</sequence>
<dbReference type="AlphaFoldDB" id="A0A0R2MWN7"/>
<accession>A0A0R2MWN7</accession>
<dbReference type="PANTHER" id="PTHR46211:SF14">
    <property type="entry name" value="GLYCEROPHOSPHODIESTER PHOSPHODIESTERASE"/>
    <property type="match status" value="1"/>
</dbReference>
<dbReference type="EMBL" id="JQCE01000006">
    <property type="protein sequence ID" value="KRO17941.1"/>
    <property type="molecule type" value="Genomic_DNA"/>
</dbReference>
<dbReference type="Gene3D" id="3.20.20.190">
    <property type="entry name" value="Phosphatidylinositol (PI) phosphodiesterase"/>
    <property type="match status" value="1"/>
</dbReference>
<dbReference type="STRING" id="1293598.IV56_GL001735"/>
<dbReference type="RefSeq" id="WP_056992363.1">
    <property type="nucleotide sequence ID" value="NZ_JQCE01000006.1"/>
</dbReference>
<dbReference type="PROSITE" id="PS51704">
    <property type="entry name" value="GP_PDE"/>
    <property type="match status" value="1"/>
</dbReference>
<proteinExistence type="predicted"/>
<name>A0A0R2MWN7_9LACO</name>
<gene>
    <name evidence="2" type="ORF">IV56_GL001735</name>
</gene>
<feature type="domain" description="GP-PDE" evidence="1">
    <location>
        <begin position="20"/>
        <end position="250"/>
    </location>
</feature>
<dbReference type="PATRIC" id="fig|1293598.4.peg.1809"/>